<dbReference type="Proteomes" id="UP000245626">
    <property type="component" value="Unassembled WGS sequence"/>
</dbReference>
<reference evidence="1 2" key="1">
    <citation type="journal article" date="2018" name="Mol. Biol. Evol.">
        <title>Broad Genomic Sampling Reveals a Smut Pathogenic Ancestry of the Fungal Clade Ustilaginomycotina.</title>
        <authorList>
            <person name="Kijpornyongpan T."/>
            <person name="Mondo S.J."/>
            <person name="Barry K."/>
            <person name="Sandor L."/>
            <person name="Lee J."/>
            <person name="Lipzen A."/>
            <person name="Pangilinan J."/>
            <person name="LaButti K."/>
            <person name="Hainaut M."/>
            <person name="Henrissat B."/>
            <person name="Grigoriev I.V."/>
            <person name="Spatafora J.W."/>
            <person name="Aime M.C."/>
        </authorList>
    </citation>
    <scope>NUCLEOTIDE SEQUENCE [LARGE SCALE GENOMIC DNA]</scope>
    <source>
        <strain evidence="1 2">SA 807</strain>
    </source>
</reference>
<keyword evidence="2" id="KW-1185">Reference proteome</keyword>
<protein>
    <submittedName>
        <fullName evidence="1">Uncharacterized protein</fullName>
    </submittedName>
</protein>
<evidence type="ECO:0000313" key="2">
    <source>
        <dbReference type="Proteomes" id="UP000245626"/>
    </source>
</evidence>
<evidence type="ECO:0000313" key="1">
    <source>
        <dbReference type="EMBL" id="PWN52839.1"/>
    </source>
</evidence>
<sequence length="81" mass="8452">MAQSPPIQGKANDPMGQVAPGKFAEKVIPDKEQRGEVYGGSGQGAESGSAGEMDQVKLNEAISTAQETARKFEEGKGMESP</sequence>
<organism evidence="1 2">
    <name type="scientific">Violaceomyces palustris</name>
    <dbReference type="NCBI Taxonomy" id="1673888"/>
    <lineage>
        <taxon>Eukaryota</taxon>
        <taxon>Fungi</taxon>
        <taxon>Dikarya</taxon>
        <taxon>Basidiomycota</taxon>
        <taxon>Ustilaginomycotina</taxon>
        <taxon>Ustilaginomycetes</taxon>
        <taxon>Violaceomycetales</taxon>
        <taxon>Violaceomycetaceae</taxon>
        <taxon>Violaceomyces</taxon>
    </lineage>
</organism>
<name>A0ACD0P4G3_9BASI</name>
<proteinExistence type="predicted"/>
<accession>A0ACD0P4G3</accession>
<gene>
    <name evidence="1" type="ORF">IE53DRAFT_384693</name>
</gene>
<dbReference type="EMBL" id="KZ819755">
    <property type="protein sequence ID" value="PWN52839.1"/>
    <property type="molecule type" value="Genomic_DNA"/>
</dbReference>